<organism evidence="1 2">
    <name type="scientific">Dioscorea alata</name>
    <name type="common">Purple yam</name>
    <dbReference type="NCBI Taxonomy" id="55571"/>
    <lineage>
        <taxon>Eukaryota</taxon>
        <taxon>Viridiplantae</taxon>
        <taxon>Streptophyta</taxon>
        <taxon>Embryophyta</taxon>
        <taxon>Tracheophyta</taxon>
        <taxon>Spermatophyta</taxon>
        <taxon>Magnoliopsida</taxon>
        <taxon>Liliopsida</taxon>
        <taxon>Dioscoreales</taxon>
        <taxon>Dioscoreaceae</taxon>
        <taxon>Dioscorea</taxon>
    </lineage>
</organism>
<gene>
    <name evidence="1" type="ORF">IHE45_13G023200</name>
</gene>
<dbReference type="EMBL" id="CM037023">
    <property type="protein sequence ID" value="KAH7665277.1"/>
    <property type="molecule type" value="Genomic_DNA"/>
</dbReference>
<protein>
    <submittedName>
        <fullName evidence="1">Uncharacterized protein</fullName>
    </submittedName>
</protein>
<keyword evidence="2" id="KW-1185">Reference proteome</keyword>
<comment type="caution">
    <text evidence="1">The sequence shown here is derived from an EMBL/GenBank/DDBJ whole genome shotgun (WGS) entry which is preliminary data.</text>
</comment>
<accession>A0ACB7UWM4</accession>
<dbReference type="Proteomes" id="UP000827976">
    <property type="component" value="Chromosome 13"/>
</dbReference>
<proteinExistence type="predicted"/>
<name>A0ACB7UWM4_DIOAL</name>
<evidence type="ECO:0000313" key="2">
    <source>
        <dbReference type="Proteomes" id="UP000827976"/>
    </source>
</evidence>
<reference evidence="2" key="1">
    <citation type="journal article" date="2022" name="Nat. Commun.">
        <title>Chromosome evolution and the genetic basis of agronomically important traits in greater yam.</title>
        <authorList>
            <person name="Bredeson J.V."/>
            <person name="Lyons J.B."/>
            <person name="Oniyinde I.O."/>
            <person name="Okereke N.R."/>
            <person name="Kolade O."/>
            <person name="Nnabue I."/>
            <person name="Nwadili C.O."/>
            <person name="Hribova E."/>
            <person name="Parker M."/>
            <person name="Nwogha J."/>
            <person name="Shu S."/>
            <person name="Carlson J."/>
            <person name="Kariba R."/>
            <person name="Muthemba S."/>
            <person name="Knop K."/>
            <person name="Barton G.J."/>
            <person name="Sherwood A.V."/>
            <person name="Lopez-Montes A."/>
            <person name="Asiedu R."/>
            <person name="Jamnadass R."/>
            <person name="Muchugi A."/>
            <person name="Goodstein D."/>
            <person name="Egesi C.N."/>
            <person name="Featherston J."/>
            <person name="Asfaw A."/>
            <person name="Simpson G.G."/>
            <person name="Dolezel J."/>
            <person name="Hendre P.S."/>
            <person name="Van Deynze A."/>
            <person name="Kumar P.L."/>
            <person name="Obidiegwu J.E."/>
            <person name="Bhattacharjee R."/>
            <person name="Rokhsar D.S."/>
        </authorList>
    </citation>
    <scope>NUCLEOTIDE SEQUENCE [LARGE SCALE GENOMIC DNA]</scope>
    <source>
        <strain evidence="2">cv. TDa95/00328</strain>
    </source>
</reference>
<evidence type="ECO:0000313" key="1">
    <source>
        <dbReference type="EMBL" id="KAH7665277.1"/>
    </source>
</evidence>
<sequence length="333" mass="36153">MAALLHSNTSQTPFNPPPFHSMGLAIKIIRRSINALFHNYHVFTATAAILVLPVSASALLSQTLAPSSFPALQNLSSRLRLLFEAAGFPASSEFFMLLNAKIIQTIFSFTFTLPFSLTFLLLAKASVVHMVHCFPRRIITPPPLSSSLRVYLALLQTHVFNSFIILSANAAVLSVLFLAFNIIDALGISSSNAIFAFSVAGVILYSVVLANVMVVCNLATIVSAVENCSGYLPALKACVLISGKAASAMTLAMPANLSMAAIEALFQYRVMKPYQISHRLDVSSIGEAFSISYIYSMLIVLDIIISCMFYRSCKSEYDCQTELEPDDKGALQV</sequence>